<dbReference type="EMBL" id="CP053452">
    <property type="protein sequence ID" value="QJX01309.1"/>
    <property type="molecule type" value="Genomic_DNA"/>
</dbReference>
<organism evidence="2 3">
    <name type="scientific">Frigoriglobus tundricola</name>
    <dbReference type="NCBI Taxonomy" id="2774151"/>
    <lineage>
        <taxon>Bacteria</taxon>
        <taxon>Pseudomonadati</taxon>
        <taxon>Planctomycetota</taxon>
        <taxon>Planctomycetia</taxon>
        <taxon>Gemmatales</taxon>
        <taxon>Gemmataceae</taxon>
        <taxon>Frigoriglobus</taxon>
    </lineage>
</organism>
<dbReference type="Proteomes" id="UP000503447">
    <property type="component" value="Chromosome"/>
</dbReference>
<dbReference type="AlphaFoldDB" id="A0A6M5Z4Z9"/>
<dbReference type="KEGG" id="ftj:FTUN_8953"/>
<evidence type="ECO:0000313" key="2">
    <source>
        <dbReference type="EMBL" id="QJX01309.1"/>
    </source>
</evidence>
<gene>
    <name evidence="2" type="ORF">FTUN_8953</name>
</gene>
<sequence length="74" mass="7924">MTAATGRSESTVDDPAVAVIGQFSLAVLVADLLGKRVPRALANDPPECTWAPQRGYTNGRRRRKVAPLAGRPRP</sequence>
<protein>
    <submittedName>
        <fullName evidence="2">Uncharacterized protein</fullName>
    </submittedName>
</protein>
<accession>A0A6M5Z4Z9</accession>
<evidence type="ECO:0000256" key="1">
    <source>
        <dbReference type="SAM" id="MobiDB-lite"/>
    </source>
</evidence>
<evidence type="ECO:0000313" key="3">
    <source>
        <dbReference type="Proteomes" id="UP000503447"/>
    </source>
</evidence>
<name>A0A6M5Z4Z9_9BACT</name>
<keyword evidence="3" id="KW-1185">Reference proteome</keyword>
<reference evidence="3" key="1">
    <citation type="submission" date="2020-05" db="EMBL/GenBank/DDBJ databases">
        <title>Frigoriglobus tundricola gen. nov., sp. nov., a psychrotolerant cellulolytic planctomycete of the family Gemmataceae with two divergent copies of 16S rRNA gene.</title>
        <authorList>
            <person name="Kulichevskaya I.S."/>
            <person name="Ivanova A.A."/>
            <person name="Naumoff D.G."/>
            <person name="Beletsky A.V."/>
            <person name="Rijpstra W.I.C."/>
            <person name="Sinninghe Damste J.S."/>
            <person name="Mardanov A.V."/>
            <person name="Ravin N.V."/>
            <person name="Dedysh S.N."/>
        </authorList>
    </citation>
    <scope>NUCLEOTIDE SEQUENCE [LARGE SCALE GENOMIC DNA]</scope>
    <source>
        <strain evidence="3">PL17</strain>
    </source>
</reference>
<feature type="region of interest" description="Disordered" evidence="1">
    <location>
        <begin position="51"/>
        <end position="74"/>
    </location>
</feature>
<proteinExistence type="predicted"/>